<keyword evidence="3" id="KW-1185">Reference proteome</keyword>
<feature type="transmembrane region" description="Helical" evidence="1">
    <location>
        <begin position="89"/>
        <end position="107"/>
    </location>
</feature>
<organism evidence="2 3">
    <name type="scientific">Pseudoalteromonas lipolytica</name>
    <dbReference type="NCBI Taxonomy" id="570156"/>
    <lineage>
        <taxon>Bacteria</taxon>
        <taxon>Pseudomonadati</taxon>
        <taxon>Pseudomonadota</taxon>
        <taxon>Gammaproteobacteria</taxon>
        <taxon>Alteromonadales</taxon>
        <taxon>Pseudoalteromonadaceae</taxon>
        <taxon>Pseudoalteromonas</taxon>
    </lineage>
</organism>
<keyword evidence="1" id="KW-1133">Transmembrane helix</keyword>
<name>A0ABY1GWK4_9GAMM</name>
<keyword evidence="1" id="KW-0472">Membrane</keyword>
<evidence type="ECO:0000313" key="3">
    <source>
        <dbReference type="Proteomes" id="UP000183805"/>
    </source>
</evidence>
<sequence length="117" mass="13271">MTFSSEFLEKYKTFKNIDRYNDLAVYFPELNSGNISSIKNGKRSLTANQVIAMAEEMGVDWKEALISLSIEKTKDKELKDRWSEIKKKITAACVAVAMTIASAAVMTNTVPPLRYRR</sequence>
<evidence type="ECO:0000313" key="2">
    <source>
        <dbReference type="EMBL" id="SFU03158.1"/>
    </source>
</evidence>
<dbReference type="Proteomes" id="UP000183805">
    <property type="component" value="Unassembled WGS sequence"/>
</dbReference>
<accession>A0ABY1GWK4</accession>
<dbReference type="RefSeq" id="WP_062567877.1">
    <property type="nucleotide sequence ID" value="NZ_FPAZ01000037.1"/>
</dbReference>
<dbReference type="EMBL" id="FPAZ01000037">
    <property type="protein sequence ID" value="SFU03158.1"/>
    <property type="molecule type" value="Genomic_DNA"/>
</dbReference>
<keyword evidence="1" id="KW-0812">Transmembrane</keyword>
<evidence type="ECO:0008006" key="4">
    <source>
        <dbReference type="Google" id="ProtNLM"/>
    </source>
</evidence>
<proteinExistence type="predicted"/>
<gene>
    <name evidence="2" type="ORF">SAMN04487854_1371</name>
</gene>
<protein>
    <recommendedName>
        <fullName evidence="4">HTH cro/C1-type domain-containing protein</fullName>
    </recommendedName>
</protein>
<reference evidence="2 3" key="1">
    <citation type="submission" date="2016-10" db="EMBL/GenBank/DDBJ databases">
        <authorList>
            <person name="Varghese N."/>
            <person name="Submissions S."/>
        </authorList>
    </citation>
    <scope>NUCLEOTIDE SEQUENCE [LARGE SCALE GENOMIC DNA]</scope>
    <source>
        <strain evidence="2 3">CGMCC 1.8499</strain>
    </source>
</reference>
<comment type="caution">
    <text evidence="2">The sequence shown here is derived from an EMBL/GenBank/DDBJ whole genome shotgun (WGS) entry which is preliminary data.</text>
</comment>
<evidence type="ECO:0000256" key="1">
    <source>
        <dbReference type="SAM" id="Phobius"/>
    </source>
</evidence>